<organism evidence="2 3">
    <name type="scientific">Tanacetum coccineum</name>
    <dbReference type="NCBI Taxonomy" id="301880"/>
    <lineage>
        <taxon>Eukaryota</taxon>
        <taxon>Viridiplantae</taxon>
        <taxon>Streptophyta</taxon>
        <taxon>Embryophyta</taxon>
        <taxon>Tracheophyta</taxon>
        <taxon>Spermatophyta</taxon>
        <taxon>Magnoliopsida</taxon>
        <taxon>eudicotyledons</taxon>
        <taxon>Gunneridae</taxon>
        <taxon>Pentapetalae</taxon>
        <taxon>asterids</taxon>
        <taxon>campanulids</taxon>
        <taxon>Asterales</taxon>
        <taxon>Asteraceae</taxon>
        <taxon>Asteroideae</taxon>
        <taxon>Anthemideae</taxon>
        <taxon>Anthemidinae</taxon>
        <taxon>Tanacetum</taxon>
    </lineage>
</organism>
<accession>A0ABQ5HCV0</accession>
<sequence length="267" mass="30769">MSSITAQQAKLYLELVPKEKRLEIRKCNGRLNPGKTQREPTFQVVLDALALTSCYYAFLTTADVPEGMYYKKNVDYVELLWEYFTYYFLTKDKIVSRRNKIRMHNFKDDYLINTLRFVSANEEFQIFGARLLESMTISPEEPTRKSKRVKRPTKKSTNTSTSGVVIRDTHVMSLSKKKKKMTVEKRKGIELLFEVALTEEAQYEEVRKKSLRDFHKTYPSGSGIVTKIAPSAAKIKPYVTNEGTSAKPRVTDVTEEELMCCRVGSII</sequence>
<evidence type="ECO:0000313" key="3">
    <source>
        <dbReference type="Proteomes" id="UP001151760"/>
    </source>
</evidence>
<reference evidence="2" key="2">
    <citation type="submission" date="2022-01" db="EMBL/GenBank/DDBJ databases">
        <authorList>
            <person name="Yamashiro T."/>
            <person name="Shiraishi A."/>
            <person name="Satake H."/>
            <person name="Nakayama K."/>
        </authorList>
    </citation>
    <scope>NUCLEOTIDE SEQUENCE</scope>
</reference>
<comment type="caution">
    <text evidence="2">The sequence shown here is derived from an EMBL/GenBank/DDBJ whole genome shotgun (WGS) entry which is preliminary data.</text>
</comment>
<gene>
    <name evidence="2" type="ORF">Tco_1067399</name>
</gene>
<dbReference type="EMBL" id="BQNB010019473">
    <property type="protein sequence ID" value="GJT85682.1"/>
    <property type="molecule type" value="Genomic_DNA"/>
</dbReference>
<name>A0ABQ5HCV0_9ASTR</name>
<feature type="region of interest" description="Disordered" evidence="1">
    <location>
        <begin position="139"/>
        <end position="161"/>
    </location>
</feature>
<proteinExistence type="predicted"/>
<evidence type="ECO:0000313" key="2">
    <source>
        <dbReference type="EMBL" id="GJT85682.1"/>
    </source>
</evidence>
<feature type="compositionally biased region" description="Basic residues" evidence="1">
    <location>
        <begin position="145"/>
        <end position="154"/>
    </location>
</feature>
<dbReference type="Proteomes" id="UP001151760">
    <property type="component" value="Unassembled WGS sequence"/>
</dbReference>
<evidence type="ECO:0000256" key="1">
    <source>
        <dbReference type="SAM" id="MobiDB-lite"/>
    </source>
</evidence>
<reference evidence="2" key="1">
    <citation type="journal article" date="2022" name="Int. J. Mol. Sci.">
        <title>Draft Genome of Tanacetum Coccineum: Genomic Comparison of Closely Related Tanacetum-Family Plants.</title>
        <authorList>
            <person name="Yamashiro T."/>
            <person name="Shiraishi A."/>
            <person name="Nakayama K."/>
            <person name="Satake H."/>
        </authorList>
    </citation>
    <scope>NUCLEOTIDE SEQUENCE</scope>
</reference>
<protein>
    <submittedName>
        <fullName evidence="2">Uncharacterized protein</fullName>
    </submittedName>
</protein>
<keyword evidence="3" id="KW-1185">Reference proteome</keyword>